<feature type="signal peptide" evidence="1">
    <location>
        <begin position="1"/>
        <end position="21"/>
    </location>
</feature>
<dbReference type="PROSITE" id="PS51257">
    <property type="entry name" value="PROKAR_LIPOPROTEIN"/>
    <property type="match status" value="1"/>
</dbReference>
<sequence>MQRIFLLLLQVFLLACSTNMPVESTGKYAMLREGDLLFCIAAKGNAITDVTEGTENMNIDHVAIVHYRGNSPYALEAVRQGVVLTEIDSFMKRNSRNASLPLVLASRLRDTTGVSRSVSRALTHLGKPYDYNFMPDDDRIYCSELVQKSYVDANGELIFKPIPMSFHDRNGRITDYWKAYYGRQGLQVPEGEPGSNPGDLSRRKELAVVYRFYKP</sequence>
<dbReference type="Pfam" id="PF05708">
    <property type="entry name" value="Peptidase_C92"/>
    <property type="match status" value="1"/>
</dbReference>
<dbReference type="eggNOG" id="COG3863">
    <property type="taxonomic scope" value="Bacteria"/>
</dbReference>
<feature type="chain" id="PRO_5003224070" description="Permuted papain-like amidase YaeF/Yiix C92 family enzyme" evidence="1">
    <location>
        <begin position="22"/>
        <end position="215"/>
    </location>
</feature>
<dbReference type="Gene3D" id="3.90.1720.10">
    <property type="entry name" value="endopeptidase domain like (from Nostoc punctiforme)"/>
    <property type="match status" value="1"/>
</dbReference>
<dbReference type="STRING" id="28134.SAMN05444288_0386"/>
<comment type="caution">
    <text evidence="2">The sequence shown here is derived from an EMBL/GenBank/DDBJ whole genome shotgun (WGS) entry which is preliminary data.</text>
</comment>
<proteinExistence type="predicted"/>
<evidence type="ECO:0000313" key="2">
    <source>
        <dbReference type="EMBL" id="EFZ38113.1"/>
    </source>
</evidence>
<protein>
    <recommendedName>
        <fullName evidence="4">Permuted papain-like amidase YaeF/Yiix C92 family enzyme</fullName>
    </recommendedName>
</protein>
<dbReference type="InterPro" id="IPR024453">
    <property type="entry name" value="Peptidase_C92"/>
</dbReference>
<gene>
    <name evidence="2" type="ORF">HMPREF0663_10482</name>
</gene>
<organism evidence="2 3">
    <name type="scientific">Hoylesella oralis ATCC 33269</name>
    <dbReference type="NCBI Taxonomy" id="873533"/>
    <lineage>
        <taxon>Bacteria</taxon>
        <taxon>Pseudomonadati</taxon>
        <taxon>Bacteroidota</taxon>
        <taxon>Bacteroidia</taxon>
        <taxon>Bacteroidales</taxon>
        <taxon>Prevotellaceae</taxon>
        <taxon>Hoylesella</taxon>
    </lineage>
</organism>
<dbReference type="EMBL" id="AEPE02000002">
    <property type="protein sequence ID" value="EFZ38113.1"/>
    <property type="molecule type" value="Genomic_DNA"/>
</dbReference>
<dbReference type="SUPFAM" id="SSF54001">
    <property type="entry name" value="Cysteine proteinases"/>
    <property type="match status" value="1"/>
</dbReference>
<accession>E7RMY2</accession>
<dbReference type="AlphaFoldDB" id="E7RMY2"/>
<dbReference type="Proteomes" id="UP000005580">
    <property type="component" value="Unassembled WGS sequence"/>
</dbReference>
<dbReference type="HOGENOM" id="CLU_090004_0_1_10"/>
<name>E7RMY2_9BACT</name>
<evidence type="ECO:0000256" key="1">
    <source>
        <dbReference type="SAM" id="SignalP"/>
    </source>
</evidence>
<evidence type="ECO:0008006" key="4">
    <source>
        <dbReference type="Google" id="ProtNLM"/>
    </source>
</evidence>
<evidence type="ECO:0000313" key="3">
    <source>
        <dbReference type="Proteomes" id="UP000005580"/>
    </source>
</evidence>
<keyword evidence="3" id="KW-1185">Reference proteome</keyword>
<dbReference type="InterPro" id="IPR038765">
    <property type="entry name" value="Papain-like_cys_pep_sf"/>
</dbReference>
<dbReference type="RefSeq" id="WP_004369185.1">
    <property type="nucleotide sequence ID" value="NZ_GL833119.1"/>
</dbReference>
<reference evidence="2" key="1">
    <citation type="submission" date="2011-01" db="EMBL/GenBank/DDBJ databases">
        <authorList>
            <person name="Muzny D."/>
            <person name="Qin X."/>
            <person name="Buhay C."/>
            <person name="Dugan-Rocha S."/>
            <person name="Ding Y."/>
            <person name="Chen G."/>
            <person name="Hawes A."/>
            <person name="Holder M."/>
            <person name="Jhangiani S."/>
            <person name="Johnson A."/>
            <person name="Khan Z."/>
            <person name="Li Z."/>
            <person name="Liu W."/>
            <person name="Liu X."/>
            <person name="Perez L."/>
            <person name="Shen H."/>
            <person name="Wang Q."/>
            <person name="Watt J."/>
            <person name="Xi L."/>
            <person name="Xin Y."/>
            <person name="Zhou J."/>
            <person name="Deng J."/>
            <person name="Jiang H."/>
            <person name="Liu Y."/>
            <person name="Qu J."/>
            <person name="Song X.-Z."/>
            <person name="Zhang L."/>
            <person name="Villasana D."/>
            <person name="Johnson A."/>
            <person name="Liu J."/>
            <person name="Liyanage D."/>
            <person name="Lorensuhewa L."/>
            <person name="Robinson T."/>
            <person name="Song A."/>
            <person name="Song B.-B."/>
            <person name="Dinh H."/>
            <person name="Thornton R."/>
            <person name="Coyle M."/>
            <person name="Francisco L."/>
            <person name="Jackson L."/>
            <person name="Javaid M."/>
            <person name="Korchina V."/>
            <person name="Kovar C."/>
            <person name="Mata R."/>
            <person name="Mathew T."/>
            <person name="Ngo R."/>
            <person name="Nguyen L."/>
            <person name="Nguyen N."/>
            <person name="Okwuonu G."/>
            <person name="Ongeri F."/>
            <person name="Pham C."/>
            <person name="Simmons D."/>
            <person name="Wilczek-Boney K."/>
            <person name="Hale W."/>
            <person name="Jakkamsetti A."/>
            <person name="Pham P."/>
            <person name="Ruth R."/>
            <person name="San Lucas F."/>
            <person name="Warren J."/>
            <person name="Zhang J."/>
            <person name="Zhao Z."/>
            <person name="Zhou C."/>
            <person name="Zhu D."/>
            <person name="Lee S."/>
            <person name="Bess C."/>
            <person name="Blankenburg K."/>
            <person name="Forbes L."/>
            <person name="Fu Q."/>
            <person name="Gubbala S."/>
            <person name="Hirani K."/>
            <person name="Jayaseelan J.C."/>
            <person name="Lara F."/>
            <person name="Munidasa M."/>
            <person name="Palculict T."/>
            <person name="Patil S."/>
            <person name="Pu L.-L."/>
            <person name="Saada N."/>
            <person name="Tang L."/>
            <person name="Weissenberger G."/>
            <person name="Zhu Y."/>
            <person name="Hemphill L."/>
            <person name="Shang Y."/>
            <person name="Youmans B."/>
            <person name="Ayvaz T."/>
            <person name="Ross M."/>
            <person name="Santibanez J."/>
            <person name="Aqrawi P."/>
            <person name="Gross S."/>
            <person name="Joshi V."/>
            <person name="Fowler G."/>
            <person name="Nazareth L."/>
            <person name="Reid J."/>
            <person name="Worley K."/>
            <person name="Petrosino J."/>
            <person name="Highlander S."/>
            <person name="Gibbs R."/>
        </authorList>
    </citation>
    <scope>NUCLEOTIDE SEQUENCE [LARGE SCALE GENOMIC DNA]</scope>
    <source>
        <strain evidence="2">ATCC 33269</strain>
    </source>
</reference>
<keyword evidence="1" id="KW-0732">Signal</keyword>